<organism evidence="2 3">
    <name type="scientific">Pontibacter qinzhouensis</name>
    <dbReference type="NCBI Taxonomy" id="2603253"/>
    <lineage>
        <taxon>Bacteria</taxon>
        <taxon>Pseudomonadati</taxon>
        <taxon>Bacteroidota</taxon>
        <taxon>Cytophagia</taxon>
        <taxon>Cytophagales</taxon>
        <taxon>Hymenobacteraceae</taxon>
        <taxon>Pontibacter</taxon>
    </lineage>
</organism>
<keyword evidence="3" id="KW-1185">Reference proteome</keyword>
<evidence type="ECO:0000259" key="1">
    <source>
        <dbReference type="PROSITE" id="PS50801"/>
    </source>
</evidence>
<protein>
    <submittedName>
        <fullName evidence="2">STAS domain-containing protein</fullName>
    </submittedName>
</protein>
<accession>A0A5C8K8M0</accession>
<dbReference type="PROSITE" id="PS50801">
    <property type="entry name" value="STAS"/>
    <property type="match status" value="1"/>
</dbReference>
<dbReference type="Gene3D" id="3.30.750.24">
    <property type="entry name" value="STAS domain"/>
    <property type="match status" value="1"/>
</dbReference>
<name>A0A5C8K8M0_9BACT</name>
<dbReference type="GO" id="GO:0043856">
    <property type="term" value="F:anti-sigma factor antagonist activity"/>
    <property type="evidence" value="ECO:0007669"/>
    <property type="project" value="TreeGrafter"/>
</dbReference>
<evidence type="ECO:0000313" key="2">
    <source>
        <dbReference type="EMBL" id="TXK49831.1"/>
    </source>
</evidence>
<comment type="caution">
    <text evidence="2">The sequence shown here is derived from an EMBL/GenBank/DDBJ whole genome shotgun (WGS) entry which is preliminary data.</text>
</comment>
<dbReference type="InterPro" id="IPR002645">
    <property type="entry name" value="STAS_dom"/>
</dbReference>
<dbReference type="OrthoDB" id="885222at2"/>
<reference evidence="2 3" key="1">
    <citation type="submission" date="2019-08" db="EMBL/GenBank/DDBJ databases">
        <authorList>
            <person name="Shi S."/>
        </authorList>
    </citation>
    <scope>NUCLEOTIDE SEQUENCE [LARGE SCALE GENOMIC DNA]</scope>
    <source>
        <strain evidence="2 3">GY10130</strain>
    </source>
</reference>
<sequence length="126" mass="14509">MKITITTEDNIFHIQLAGDLETKTFSVLKSTLLQAIIARKAQKEVWLDCSLLKSITTEAIEFLILYQHILKEHNINFLLIQLNQQIQYLFNTTQLDATLPVIPTKELAYYMYRSNHMLAQAPGLNS</sequence>
<dbReference type="Proteomes" id="UP000321926">
    <property type="component" value="Unassembled WGS sequence"/>
</dbReference>
<dbReference type="PANTHER" id="PTHR33495">
    <property type="entry name" value="ANTI-SIGMA FACTOR ANTAGONIST TM_1081-RELATED-RELATED"/>
    <property type="match status" value="1"/>
</dbReference>
<dbReference type="RefSeq" id="WP_147920788.1">
    <property type="nucleotide sequence ID" value="NZ_VRTY01000015.1"/>
</dbReference>
<dbReference type="EMBL" id="VRTY01000015">
    <property type="protein sequence ID" value="TXK49831.1"/>
    <property type="molecule type" value="Genomic_DNA"/>
</dbReference>
<proteinExistence type="predicted"/>
<dbReference type="Pfam" id="PF01740">
    <property type="entry name" value="STAS"/>
    <property type="match status" value="1"/>
</dbReference>
<gene>
    <name evidence="2" type="ORF">FVR03_05790</name>
</gene>
<dbReference type="SUPFAM" id="SSF52091">
    <property type="entry name" value="SpoIIaa-like"/>
    <property type="match status" value="1"/>
</dbReference>
<feature type="domain" description="STAS" evidence="1">
    <location>
        <begin position="1"/>
        <end position="112"/>
    </location>
</feature>
<dbReference type="PANTHER" id="PTHR33495:SF2">
    <property type="entry name" value="ANTI-SIGMA FACTOR ANTAGONIST TM_1081-RELATED"/>
    <property type="match status" value="1"/>
</dbReference>
<dbReference type="AlphaFoldDB" id="A0A5C8K8M0"/>
<dbReference type="InterPro" id="IPR036513">
    <property type="entry name" value="STAS_dom_sf"/>
</dbReference>
<evidence type="ECO:0000313" key="3">
    <source>
        <dbReference type="Proteomes" id="UP000321926"/>
    </source>
</evidence>